<dbReference type="Proteomes" id="UP000235145">
    <property type="component" value="Unassembled WGS sequence"/>
</dbReference>
<evidence type="ECO:0000256" key="1">
    <source>
        <dbReference type="SAM" id="MobiDB-lite"/>
    </source>
</evidence>
<keyword evidence="3" id="KW-1185">Reference proteome</keyword>
<evidence type="ECO:0000313" key="3">
    <source>
        <dbReference type="Proteomes" id="UP000235145"/>
    </source>
</evidence>
<reference evidence="2 3" key="1">
    <citation type="journal article" date="2017" name="Nat. Commun.">
        <title>Genome assembly with in vitro proximity ligation data and whole-genome triplication in lettuce.</title>
        <authorList>
            <person name="Reyes-Chin-Wo S."/>
            <person name="Wang Z."/>
            <person name="Yang X."/>
            <person name="Kozik A."/>
            <person name="Arikit S."/>
            <person name="Song C."/>
            <person name="Xia L."/>
            <person name="Froenicke L."/>
            <person name="Lavelle D.O."/>
            <person name="Truco M.J."/>
            <person name="Xia R."/>
            <person name="Zhu S."/>
            <person name="Xu C."/>
            <person name="Xu H."/>
            <person name="Xu X."/>
            <person name="Cox K."/>
            <person name="Korf I."/>
            <person name="Meyers B.C."/>
            <person name="Michelmore R.W."/>
        </authorList>
    </citation>
    <scope>NUCLEOTIDE SEQUENCE [LARGE SCALE GENOMIC DNA]</scope>
    <source>
        <strain evidence="3">cv. Salinas</strain>
        <tissue evidence="2">Seedlings</tissue>
    </source>
</reference>
<proteinExistence type="predicted"/>
<feature type="region of interest" description="Disordered" evidence="1">
    <location>
        <begin position="113"/>
        <end position="134"/>
    </location>
</feature>
<evidence type="ECO:0000313" key="2">
    <source>
        <dbReference type="EMBL" id="KAJ0224334.1"/>
    </source>
</evidence>
<gene>
    <name evidence="2" type="ORF">LSAT_V11C100037970</name>
</gene>
<dbReference type="AlphaFoldDB" id="A0A9R1XSX5"/>
<protein>
    <submittedName>
        <fullName evidence="2">Uncharacterized protein</fullName>
    </submittedName>
</protein>
<name>A0A9R1XSX5_LACSA</name>
<comment type="caution">
    <text evidence="2">The sequence shown here is derived from an EMBL/GenBank/DDBJ whole genome shotgun (WGS) entry which is preliminary data.</text>
</comment>
<dbReference type="EMBL" id="NBSK02000001">
    <property type="protein sequence ID" value="KAJ0224334.1"/>
    <property type="molecule type" value="Genomic_DNA"/>
</dbReference>
<organism evidence="2 3">
    <name type="scientific">Lactuca sativa</name>
    <name type="common">Garden lettuce</name>
    <dbReference type="NCBI Taxonomy" id="4236"/>
    <lineage>
        <taxon>Eukaryota</taxon>
        <taxon>Viridiplantae</taxon>
        <taxon>Streptophyta</taxon>
        <taxon>Embryophyta</taxon>
        <taxon>Tracheophyta</taxon>
        <taxon>Spermatophyta</taxon>
        <taxon>Magnoliopsida</taxon>
        <taxon>eudicotyledons</taxon>
        <taxon>Gunneridae</taxon>
        <taxon>Pentapetalae</taxon>
        <taxon>asterids</taxon>
        <taxon>campanulids</taxon>
        <taxon>Asterales</taxon>
        <taxon>Asteraceae</taxon>
        <taxon>Cichorioideae</taxon>
        <taxon>Cichorieae</taxon>
        <taxon>Lactucinae</taxon>
        <taxon>Lactuca</taxon>
    </lineage>
</organism>
<accession>A0A9R1XSX5</accession>
<sequence>MVTAATIGASSATICVTKPDNPVPPTVYEDDGEKKEEEEDALGYYKSWNHIIGGDLSPFQTTTGQYILNNMQFFTHAIDLSPYHRKFVPDGPDIQVEKERFWLRALSLRKPDISGRAHKGEGESSRSHPSDEKD</sequence>